<evidence type="ECO:0000313" key="3">
    <source>
        <dbReference type="EMBL" id="JAV58541.1"/>
    </source>
</evidence>
<sequence length="184" mass="20089">MAPQKRIETVSLAVDSLYHNGGVDPKVHRTGLSPQRWRNSAQSIKSQSSLRTVPEEEDGAETGVPTEKNGGGVRTSFAKNVSSRTSSVTSLTKGIRAYDNGGLDEKTIQFERGYNDSTRSSVHESVASLQVQREQYCCCVRWTMFERRLAICVGILAGTIFGLAIAVGLLAGDHGVDEKFVWKP</sequence>
<keyword evidence="2" id="KW-0812">Transmembrane</keyword>
<feature type="region of interest" description="Disordered" evidence="1">
    <location>
        <begin position="25"/>
        <end position="79"/>
    </location>
</feature>
<feature type="compositionally biased region" description="Polar residues" evidence="1">
    <location>
        <begin position="32"/>
        <end position="51"/>
    </location>
</feature>
<name>A0A1Y1KDV9_PHOPY</name>
<accession>A0A1Y1KDV9</accession>
<protein>
    <submittedName>
        <fullName evidence="3">Uncharacterized protein</fullName>
    </submittedName>
</protein>
<evidence type="ECO:0000256" key="1">
    <source>
        <dbReference type="SAM" id="MobiDB-lite"/>
    </source>
</evidence>
<keyword evidence="2" id="KW-1133">Transmembrane helix</keyword>
<feature type="transmembrane region" description="Helical" evidence="2">
    <location>
        <begin position="149"/>
        <end position="171"/>
    </location>
</feature>
<dbReference type="EMBL" id="GEZM01087678">
    <property type="protein sequence ID" value="JAV58541.1"/>
    <property type="molecule type" value="Transcribed_RNA"/>
</dbReference>
<organism evidence="3">
    <name type="scientific">Photinus pyralis</name>
    <name type="common">Common eastern firefly</name>
    <name type="synonym">Lampyris pyralis</name>
    <dbReference type="NCBI Taxonomy" id="7054"/>
    <lineage>
        <taxon>Eukaryota</taxon>
        <taxon>Metazoa</taxon>
        <taxon>Ecdysozoa</taxon>
        <taxon>Arthropoda</taxon>
        <taxon>Hexapoda</taxon>
        <taxon>Insecta</taxon>
        <taxon>Pterygota</taxon>
        <taxon>Neoptera</taxon>
        <taxon>Endopterygota</taxon>
        <taxon>Coleoptera</taxon>
        <taxon>Polyphaga</taxon>
        <taxon>Elateriformia</taxon>
        <taxon>Elateroidea</taxon>
        <taxon>Lampyridae</taxon>
        <taxon>Lampyrinae</taxon>
        <taxon>Photinus</taxon>
    </lineage>
</organism>
<proteinExistence type="predicted"/>
<reference evidence="3" key="1">
    <citation type="journal article" date="2016" name="Sci. Rep.">
        <title>Molecular characterization of firefly nuptial gifts: a multi-omics approach sheds light on postcopulatory sexual selection.</title>
        <authorList>
            <person name="Al-Wathiqui N."/>
            <person name="Fallon T.R."/>
            <person name="South A."/>
            <person name="Weng J.K."/>
            <person name="Lewis S.M."/>
        </authorList>
    </citation>
    <scope>NUCLEOTIDE SEQUENCE</scope>
</reference>
<evidence type="ECO:0000256" key="2">
    <source>
        <dbReference type="SAM" id="Phobius"/>
    </source>
</evidence>
<dbReference type="AlphaFoldDB" id="A0A1Y1KDV9"/>
<keyword evidence="2" id="KW-0472">Membrane</keyword>